<comment type="function">
    <text evidence="7">Functions as a peptidoglycan terminase that cleaves nascent peptidoglycan strands endolytically to terminate their elongation.</text>
</comment>
<dbReference type="GO" id="GO:0009252">
    <property type="term" value="P:peptidoglycan biosynthetic process"/>
    <property type="evidence" value="ECO:0007669"/>
    <property type="project" value="UniProtKB-UniRule"/>
</dbReference>
<reference evidence="8 9" key="1">
    <citation type="submission" date="2020-08" db="EMBL/GenBank/DDBJ databases">
        <title>Croceimicrobium hydrocarbonivorans gen. nov., sp. nov., a novel marine bacterium isolated from a bacterial consortium that degrades polyethylene terephthalate.</title>
        <authorList>
            <person name="Liu R."/>
        </authorList>
    </citation>
    <scope>NUCLEOTIDE SEQUENCE [LARGE SCALE GENOMIC DNA]</scope>
    <source>
        <strain evidence="8 9">A20-9</strain>
    </source>
</reference>
<dbReference type="EC" id="4.2.2.29" evidence="7"/>
<keyword evidence="6 7" id="KW-0961">Cell wall biogenesis/degradation</keyword>
<evidence type="ECO:0000256" key="5">
    <source>
        <dbReference type="ARBA" id="ARBA00023239"/>
    </source>
</evidence>
<dbReference type="GO" id="GO:0005886">
    <property type="term" value="C:plasma membrane"/>
    <property type="evidence" value="ECO:0007669"/>
    <property type="project" value="UniProtKB-UniRule"/>
</dbReference>
<dbReference type="NCBIfam" id="TIGR00247">
    <property type="entry name" value="endolytic transglycosylase MltG"/>
    <property type="match status" value="1"/>
</dbReference>
<dbReference type="RefSeq" id="WP_210758146.1">
    <property type="nucleotide sequence ID" value="NZ_CP060139.1"/>
</dbReference>
<dbReference type="CDD" id="cd08010">
    <property type="entry name" value="MltG_like"/>
    <property type="match status" value="1"/>
</dbReference>
<evidence type="ECO:0000256" key="2">
    <source>
        <dbReference type="ARBA" id="ARBA00022692"/>
    </source>
</evidence>
<sequence>MKRGLLILLGIIVLVGGYLGYRAQRIIWAPNVVSLEQSHHLYIEPGTSYEELLLQLDTLLIHREYFELLAEWKKLPHNIKPGKYAISSGMSNNSLVNRLRAGIQEPVRLTLNMAYTLEDLAGQAGEALEPDSLDFLKYLKSEEVLEDFKISRKELPGFFLSNTYEFYWITSPHDFVQRMLRESERFWQSRTALLEKSGLSRHEVITLASIVESETARPDEMPMVAGLYLNRLEKGIKLQSDPTVIYAMKIEDPDLIVQRVYTKNLDIDSPYNTYLHTGLPPGPIRIPDPRSIDAVLKAQDHSYIFMCADPDRPGYHSFAQSLRQHNINKAKYHRWANRNGIR</sequence>
<dbReference type="PANTHER" id="PTHR30518">
    <property type="entry name" value="ENDOLYTIC MUREIN TRANSGLYCOSYLASE"/>
    <property type="match status" value="1"/>
</dbReference>
<evidence type="ECO:0000313" key="8">
    <source>
        <dbReference type="EMBL" id="QNR23613.1"/>
    </source>
</evidence>
<dbReference type="InterPro" id="IPR003770">
    <property type="entry name" value="MLTG-like"/>
</dbReference>
<dbReference type="Proteomes" id="UP000516305">
    <property type="component" value="Chromosome"/>
</dbReference>
<evidence type="ECO:0000313" key="9">
    <source>
        <dbReference type="Proteomes" id="UP000516305"/>
    </source>
</evidence>
<evidence type="ECO:0000256" key="6">
    <source>
        <dbReference type="ARBA" id="ARBA00023316"/>
    </source>
</evidence>
<dbReference type="EMBL" id="CP060139">
    <property type="protein sequence ID" value="QNR23613.1"/>
    <property type="molecule type" value="Genomic_DNA"/>
</dbReference>
<dbReference type="PANTHER" id="PTHR30518:SF2">
    <property type="entry name" value="ENDOLYTIC MUREIN TRANSGLYCOSYLASE"/>
    <property type="match status" value="1"/>
</dbReference>
<dbReference type="Gene3D" id="3.30.160.60">
    <property type="entry name" value="Classic Zinc Finger"/>
    <property type="match status" value="1"/>
</dbReference>
<keyword evidence="2 7" id="KW-0812">Transmembrane</keyword>
<comment type="similarity">
    <text evidence="7">Belongs to the transglycosylase MltG family.</text>
</comment>
<evidence type="ECO:0000256" key="1">
    <source>
        <dbReference type="ARBA" id="ARBA00022475"/>
    </source>
</evidence>
<dbReference type="Pfam" id="PF02618">
    <property type="entry name" value="YceG"/>
    <property type="match status" value="1"/>
</dbReference>
<dbReference type="GO" id="GO:0008932">
    <property type="term" value="F:lytic endotransglycosylase activity"/>
    <property type="evidence" value="ECO:0007669"/>
    <property type="project" value="UniProtKB-UniRule"/>
</dbReference>
<keyword evidence="9" id="KW-1185">Reference proteome</keyword>
<protein>
    <recommendedName>
        <fullName evidence="7">Endolytic murein transglycosylase</fullName>
        <ecNumber evidence="7">4.2.2.29</ecNumber>
    </recommendedName>
    <alternativeName>
        <fullName evidence="7">Peptidoglycan lytic transglycosylase</fullName>
    </alternativeName>
    <alternativeName>
        <fullName evidence="7">Peptidoglycan polymerization terminase</fullName>
    </alternativeName>
</protein>
<gene>
    <name evidence="7 8" type="primary">mltG</name>
    <name evidence="8" type="ORF">H4K34_14690</name>
</gene>
<evidence type="ECO:0000256" key="4">
    <source>
        <dbReference type="ARBA" id="ARBA00023136"/>
    </source>
</evidence>
<name>A0A7H0VD15_9FLAO</name>
<keyword evidence="4 7" id="KW-0472">Membrane</keyword>
<proteinExistence type="inferred from homology"/>
<keyword evidence="5 7" id="KW-0456">Lyase</keyword>
<organism evidence="8 9">
    <name type="scientific">Croceimicrobium hydrocarbonivorans</name>
    <dbReference type="NCBI Taxonomy" id="2761580"/>
    <lineage>
        <taxon>Bacteria</taxon>
        <taxon>Pseudomonadati</taxon>
        <taxon>Bacteroidota</taxon>
        <taxon>Flavobacteriia</taxon>
        <taxon>Flavobacteriales</taxon>
        <taxon>Owenweeksiaceae</taxon>
        <taxon>Croceimicrobium</taxon>
    </lineage>
</organism>
<keyword evidence="3 7" id="KW-1133">Transmembrane helix</keyword>
<dbReference type="HAMAP" id="MF_02065">
    <property type="entry name" value="MltG"/>
    <property type="match status" value="1"/>
</dbReference>
<dbReference type="GO" id="GO:0071555">
    <property type="term" value="P:cell wall organization"/>
    <property type="evidence" value="ECO:0007669"/>
    <property type="project" value="UniProtKB-KW"/>
</dbReference>
<dbReference type="Gene3D" id="3.30.1490.480">
    <property type="entry name" value="Endolytic murein transglycosylase"/>
    <property type="match status" value="1"/>
</dbReference>
<evidence type="ECO:0000256" key="7">
    <source>
        <dbReference type="HAMAP-Rule" id="MF_02065"/>
    </source>
</evidence>
<feature type="site" description="Important for catalytic activity" evidence="7">
    <location>
        <position position="214"/>
    </location>
</feature>
<evidence type="ECO:0000256" key="3">
    <source>
        <dbReference type="ARBA" id="ARBA00022989"/>
    </source>
</evidence>
<keyword evidence="1 7" id="KW-1003">Cell membrane</keyword>
<dbReference type="KEGG" id="chyd:H4K34_14690"/>
<comment type="catalytic activity">
    <reaction evidence="7">
        <text>a peptidoglycan chain = a peptidoglycan chain with N-acetyl-1,6-anhydromuramyl-[peptide] at the reducing end + a peptidoglycan chain with N-acetylglucosamine at the non-reducing end.</text>
        <dbReference type="EC" id="4.2.2.29"/>
    </reaction>
</comment>
<accession>A0A7H0VD15</accession>
<dbReference type="AlphaFoldDB" id="A0A7H0VD15"/>